<dbReference type="EMBL" id="DVIU01000117">
    <property type="protein sequence ID" value="HIS36106.1"/>
    <property type="molecule type" value="Genomic_DNA"/>
</dbReference>
<dbReference type="SUPFAM" id="SSF51556">
    <property type="entry name" value="Metallo-dependent hydrolases"/>
    <property type="match status" value="1"/>
</dbReference>
<keyword evidence="2" id="KW-0812">Transmembrane</keyword>
<keyword evidence="2" id="KW-1133">Transmembrane helix</keyword>
<dbReference type="Proteomes" id="UP000823928">
    <property type="component" value="Unassembled WGS sequence"/>
</dbReference>
<comment type="caution">
    <text evidence="4">The sequence shown here is derived from an EMBL/GenBank/DDBJ whole genome shotgun (WGS) entry which is preliminary data.</text>
</comment>
<accession>A0A9D1EYK2</accession>
<evidence type="ECO:0000256" key="2">
    <source>
        <dbReference type="SAM" id="Phobius"/>
    </source>
</evidence>
<keyword evidence="2" id="KW-0472">Membrane</keyword>
<evidence type="ECO:0000313" key="4">
    <source>
        <dbReference type="EMBL" id="HIS36106.1"/>
    </source>
</evidence>
<dbReference type="InterPro" id="IPR032465">
    <property type="entry name" value="ACMSD"/>
</dbReference>
<dbReference type="GO" id="GO:0016787">
    <property type="term" value="F:hydrolase activity"/>
    <property type="evidence" value="ECO:0007669"/>
    <property type="project" value="InterPro"/>
</dbReference>
<dbReference type="Pfam" id="PF04909">
    <property type="entry name" value="Amidohydro_2"/>
    <property type="match status" value="1"/>
</dbReference>
<dbReference type="GO" id="GO:0016831">
    <property type="term" value="F:carboxy-lyase activity"/>
    <property type="evidence" value="ECO:0007669"/>
    <property type="project" value="InterPro"/>
</dbReference>
<dbReference type="PANTHER" id="PTHR21240:SF28">
    <property type="entry name" value="ISO-OROTATE DECARBOXYLASE (EUROFUNG)"/>
    <property type="match status" value="1"/>
</dbReference>
<evidence type="ECO:0000259" key="3">
    <source>
        <dbReference type="Pfam" id="PF04909"/>
    </source>
</evidence>
<dbReference type="GO" id="GO:0019748">
    <property type="term" value="P:secondary metabolic process"/>
    <property type="evidence" value="ECO:0007669"/>
    <property type="project" value="TreeGrafter"/>
</dbReference>
<dbReference type="AlphaFoldDB" id="A0A9D1EYK2"/>
<dbReference type="GO" id="GO:0005737">
    <property type="term" value="C:cytoplasm"/>
    <property type="evidence" value="ECO:0007669"/>
    <property type="project" value="TreeGrafter"/>
</dbReference>
<evidence type="ECO:0000313" key="5">
    <source>
        <dbReference type="Proteomes" id="UP000823928"/>
    </source>
</evidence>
<organism evidence="4 5">
    <name type="scientific">Candidatus Scatousia excrementigallinarum</name>
    <dbReference type="NCBI Taxonomy" id="2840935"/>
    <lineage>
        <taxon>Bacteria</taxon>
        <taxon>Candidatus Scatousia</taxon>
    </lineage>
</organism>
<dbReference type="PANTHER" id="PTHR21240">
    <property type="entry name" value="2-AMINO-3-CARBOXYLMUCONATE-6-SEMIALDEHYDE DECARBOXYLASE"/>
    <property type="match status" value="1"/>
</dbReference>
<sequence>MKIQNISMRTNNAGRVVFSGKIIDAHAHVGIFADGLNNTCDKFEASHFNRITANPVNDGHDTVEKILVSNLNCIDNVSHDMEGKLKEKGLQKTFLNEIDGNREILNITKSNPVLKPLAVCQPDKTQNADNIRTILKEGQFYGLKFHPLHMKLAANDAKYDDYMKVAEQNNLPCLFHCDAAGCKYSSPEQIYELAKRHPKVPVILAHLGAGEDSHSRAVKVLLDSINKGDATIYADISWVDCNSSDKKVITDTLKKLQHTEKGDMTSRLLFGTDAPIGRFGAEGLYDQNYYSENIKQIKNSIKNEFGQDGEKISNKLFYDNAQELFFTQKFSQKTKKELKTKHGIIIAAVLLAAAVLANALYKGLKKKPEEKNASLVK</sequence>
<proteinExistence type="predicted"/>
<keyword evidence="1" id="KW-0456">Lyase</keyword>
<name>A0A9D1EYK2_9BACT</name>
<evidence type="ECO:0000256" key="1">
    <source>
        <dbReference type="ARBA" id="ARBA00023239"/>
    </source>
</evidence>
<gene>
    <name evidence="4" type="ORF">IAC10_05690</name>
</gene>
<feature type="transmembrane region" description="Helical" evidence="2">
    <location>
        <begin position="342"/>
        <end position="361"/>
    </location>
</feature>
<protein>
    <submittedName>
        <fullName evidence="4">Amidohydrolase family protein</fullName>
    </submittedName>
</protein>
<reference evidence="4" key="1">
    <citation type="submission" date="2020-10" db="EMBL/GenBank/DDBJ databases">
        <authorList>
            <person name="Gilroy R."/>
        </authorList>
    </citation>
    <scope>NUCLEOTIDE SEQUENCE</scope>
    <source>
        <strain evidence="4">6276</strain>
    </source>
</reference>
<dbReference type="InterPro" id="IPR006680">
    <property type="entry name" value="Amidohydro-rel"/>
</dbReference>
<dbReference type="InterPro" id="IPR032466">
    <property type="entry name" value="Metal_Hydrolase"/>
</dbReference>
<dbReference type="Gene3D" id="3.20.20.140">
    <property type="entry name" value="Metal-dependent hydrolases"/>
    <property type="match status" value="1"/>
</dbReference>
<reference evidence="4" key="2">
    <citation type="journal article" date="2021" name="PeerJ">
        <title>Extensive microbial diversity within the chicken gut microbiome revealed by metagenomics and culture.</title>
        <authorList>
            <person name="Gilroy R."/>
            <person name="Ravi A."/>
            <person name="Getino M."/>
            <person name="Pursley I."/>
            <person name="Horton D.L."/>
            <person name="Alikhan N.F."/>
            <person name="Baker D."/>
            <person name="Gharbi K."/>
            <person name="Hall N."/>
            <person name="Watson M."/>
            <person name="Adriaenssens E.M."/>
            <person name="Foster-Nyarko E."/>
            <person name="Jarju S."/>
            <person name="Secka A."/>
            <person name="Antonio M."/>
            <person name="Oren A."/>
            <person name="Chaudhuri R.R."/>
            <person name="La Ragione R."/>
            <person name="Hildebrand F."/>
            <person name="Pallen M.J."/>
        </authorList>
    </citation>
    <scope>NUCLEOTIDE SEQUENCE</scope>
    <source>
        <strain evidence="4">6276</strain>
    </source>
</reference>
<feature type="domain" description="Amidohydrolase-related" evidence="3">
    <location>
        <begin position="113"/>
        <end position="326"/>
    </location>
</feature>